<organism evidence="10 11">
    <name type="scientific">Sphenodon punctatus</name>
    <name type="common">Tuatara</name>
    <name type="synonym">Hatteria punctata</name>
    <dbReference type="NCBI Taxonomy" id="8508"/>
    <lineage>
        <taxon>Eukaryota</taxon>
        <taxon>Metazoa</taxon>
        <taxon>Chordata</taxon>
        <taxon>Craniata</taxon>
        <taxon>Vertebrata</taxon>
        <taxon>Euteleostomi</taxon>
        <taxon>Lepidosauria</taxon>
        <taxon>Sphenodontia</taxon>
        <taxon>Sphenodontidae</taxon>
        <taxon>Sphenodon</taxon>
    </lineage>
</organism>
<dbReference type="SUPFAM" id="SSF53474">
    <property type="entry name" value="alpha/beta-Hydrolases"/>
    <property type="match status" value="1"/>
</dbReference>
<keyword evidence="4" id="KW-0378">Hydrolase</keyword>
<gene>
    <name evidence="10" type="primary">OVCA2</name>
</gene>
<dbReference type="Ensembl" id="ENSSPUT00000009839.1">
    <property type="protein sequence ID" value="ENSSPUP00000009219.1"/>
    <property type="gene ID" value="ENSSPUG00000007174.1"/>
</dbReference>
<evidence type="ECO:0000256" key="2">
    <source>
        <dbReference type="ARBA" id="ARBA00021974"/>
    </source>
</evidence>
<evidence type="ECO:0000256" key="6">
    <source>
        <dbReference type="ARBA" id="ARBA00051142"/>
    </source>
</evidence>
<dbReference type="InterPro" id="IPR050593">
    <property type="entry name" value="LovG"/>
</dbReference>
<evidence type="ECO:0000256" key="5">
    <source>
        <dbReference type="ARBA" id="ARBA00039155"/>
    </source>
</evidence>
<dbReference type="GeneTree" id="ENSGT00390000003541"/>
<feature type="domain" description="Serine hydrolase" evidence="9">
    <location>
        <begin position="15"/>
        <end position="162"/>
    </location>
</feature>
<name>A0A8D0L5K3_SPHPU</name>
<evidence type="ECO:0000256" key="8">
    <source>
        <dbReference type="ARBA" id="ARBA00093679"/>
    </source>
</evidence>
<proteinExistence type="inferred from homology"/>
<dbReference type="InterPro" id="IPR029058">
    <property type="entry name" value="AB_hydrolase_fold"/>
</dbReference>
<reference evidence="10" key="1">
    <citation type="submission" date="2025-08" db="UniProtKB">
        <authorList>
            <consortium name="Ensembl"/>
        </authorList>
    </citation>
    <scope>IDENTIFICATION</scope>
</reference>
<dbReference type="InterPro" id="IPR005645">
    <property type="entry name" value="FSH-like_dom"/>
</dbReference>
<dbReference type="GO" id="GO:0106435">
    <property type="term" value="F:carboxylesterase activity"/>
    <property type="evidence" value="ECO:0007669"/>
    <property type="project" value="UniProtKB-EC"/>
</dbReference>
<dbReference type="OMA" id="PHIIQPA"/>
<evidence type="ECO:0000256" key="3">
    <source>
        <dbReference type="ARBA" id="ARBA00022487"/>
    </source>
</evidence>
<dbReference type="GO" id="GO:0005737">
    <property type="term" value="C:cytoplasm"/>
    <property type="evidence" value="ECO:0007669"/>
    <property type="project" value="Ensembl"/>
</dbReference>
<dbReference type="Gene3D" id="3.40.50.1820">
    <property type="entry name" value="alpha/beta hydrolase"/>
    <property type="match status" value="1"/>
</dbReference>
<comment type="similarity">
    <text evidence="1">Belongs to the LovG family.</text>
</comment>
<evidence type="ECO:0000256" key="4">
    <source>
        <dbReference type="ARBA" id="ARBA00022801"/>
    </source>
</evidence>
<dbReference type="PANTHER" id="PTHR48070:SF6">
    <property type="entry name" value="ESTERASE OVCA2"/>
    <property type="match status" value="1"/>
</dbReference>
<evidence type="ECO:0000259" key="9">
    <source>
        <dbReference type="Pfam" id="PF03959"/>
    </source>
</evidence>
<evidence type="ECO:0000256" key="1">
    <source>
        <dbReference type="ARBA" id="ARBA00005863"/>
    </source>
</evidence>
<dbReference type="GO" id="GO:0005634">
    <property type="term" value="C:nucleus"/>
    <property type="evidence" value="ECO:0007669"/>
    <property type="project" value="Ensembl"/>
</dbReference>
<comment type="function">
    <text evidence="7">Exhibits ester hydrolase activity with a strong preference for long-chain alkyl ester substrates and high selectivity against a variety of short, branched, and substituted esters. Is able to hydrolyze ester bonds within a wide range of p-nitrophenyl derivatives (C2-C14) in vitro, with a strong preference toward substrates of &gt;8 carbons.</text>
</comment>
<evidence type="ECO:0000313" key="11">
    <source>
        <dbReference type="Proteomes" id="UP000694392"/>
    </source>
</evidence>
<dbReference type="Pfam" id="PF03959">
    <property type="entry name" value="FSH1"/>
    <property type="match status" value="1"/>
</dbReference>
<dbReference type="AlphaFoldDB" id="A0A8D0L5K3"/>
<protein>
    <recommendedName>
        <fullName evidence="2">Esterase OVCA2</fullName>
        <ecNumber evidence="5">3.1.1.1</ecNumber>
    </recommendedName>
    <alternativeName>
        <fullName evidence="8">OVCA2 serine hydrolase domain-containing protein</fullName>
    </alternativeName>
</protein>
<keyword evidence="3" id="KW-0719">Serine esterase</keyword>
<dbReference type="FunFam" id="3.40.50.1820:FF:000073">
    <property type="entry name" value="esterase OVCA2 isoform X6"/>
    <property type="match status" value="1"/>
</dbReference>
<sequence length="176" mass="19234">AQFVGDPVGASDLLDADPRGWWFSNPQEETFDALEKAASCKGLEESLDAVAKVFAEQGPFDGLVGFSQGAALVAMLCTLQQQGDTRFPFDFAIIIAGFKSQAAAHGSYYQEPIVVPTLHVLGETDRVIPAQMSRELASHFADPTILTHPGGHFIPASAPQKRVYLEFLGRFERKWH</sequence>
<accession>A0A8D0L5K3</accession>
<dbReference type="Proteomes" id="UP000694392">
    <property type="component" value="Unplaced"/>
</dbReference>
<reference evidence="10" key="2">
    <citation type="submission" date="2025-09" db="UniProtKB">
        <authorList>
            <consortium name="Ensembl"/>
        </authorList>
    </citation>
    <scope>IDENTIFICATION</scope>
</reference>
<evidence type="ECO:0000256" key="7">
    <source>
        <dbReference type="ARBA" id="ARBA00093420"/>
    </source>
</evidence>
<dbReference type="GO" id="GO:0032526">
    <property type="term" value="P:response to retinoic acid"/>
    <property type="evidence" value="ECO:0007669"/>
    <property type="project" value="Ensembl"/>
</dbReference>
<evidence type="ECO:0000313" key="10">
    <source>
        <dbReference type="Ensembl" id="ENSSPUP00000009219.1"/>
    </source>
</evidence>
<dbReference type="PANTHER" id="PTHR48070">
    <property type="entry name" value="ESTERASE OVCA2"/>
    <property type="match status" value="1"/>
</dbReference>
<keyword evidence="11" id="KW-1185">Reference proteome</keyword>
<comment type="catalytic activity">
    <reaction evidence="6">
        <text>a carboxylic ester + H2O = an alcohol + a carboxylate + H(+)</text>
        <dbReference type="Rhea" id="RHEA:21164"/>
        <dbReference type="ChEBI" id="CHEBI:15377"/>
        <dbReference type="ChEBI" id="CHEBI:15378"/>
        <dbReference type="ChEBI" id="CHEBI:29067"/>
        <dbReference type="ChEBI" id="CHEBI:30879"/>
        <dbReference type="ChEBI" id="CHEBI:33308"/>
        <dbReference type="EC" id="3.1.1.1"/>
    </reaction>
</comment>
<dbReference type="EC" id="3.1.1.1" evidence="5"/>